<dbReference type="RefSeq" id="WP_064864864.1">
    <property type="nucleotide sequence ID" value="NZ_CP060409.1"/>
</dbReference>
<dbReference type="PROSITE" id="PS51318">
    <property type="entry name" value="TAT"/>
    <property type="match status" value="1"/>
</dbReference>
<dbReference type="Proteomes" id="UP001186041">
    <property type="component" value="Unassembled WGS sequence"/>
</dbReference>
<sequence length="105" mass="10619">MSFTLRSALAGLAITMAASAAPIAFAASAAAAPTGSADAQATIGMLQAQGFHVLVSKVGDGPLNKCTVNAVRPGRKASQNLPIRTGVRTQPVAAPTVYVDLLCKR</sequence>
<feature type="signal peptide" evidence="1">
    <location>
        <begin position="1"/>
        <end position="26"/>
    </location>
</feature>
<keyword evidence="1" id="KW-0732">Signal</keyword>
<name>A0AAE5AHD9_MYCFO</name>
<dbReference type="EMBL" id="JAWLVV010000075">
    <property type="protein sequence ID" value="MDV7295500.1"/>
    <property type="molecule type" value="Genomic_DNA"/>
</dbReference>
<comment type="caution">
    <text evidence="2">The sequence shown here is derived from an EMBL/GenBank/DDBJ whole genome shotgun (WGS) entry which is preliminary data.</text>
</comment>
<feature type="chain" id="PRO_5042264615" description="PASTA domain-containing protein" evidence="1">
    <location>
        <begin position="27"/>
        <end position="105"/>
    </location>
</feature>
<organism evidence="2 3">
    <name type="scientific">Mycolicibacterium fortuitum</name>
    <name type="common">Mycobacterium fortuitum</name>
    <dbReference type="NCBI Taxonomy" id="1766"/>
    <lineage>
        <taxon>Bacteria</taxon>
        <taxon>Bacillati</taxon>
        <taxon>Actinomycetota</taxon>
        <taxon>Actinomycetes</taxon>
        <taxon>Mycobacteriales</taxon>
        <taxon>Mycobacteriaceae</taxon>
        <taxon>Mycolicibacterium</taxon>
    </lineage>
</organism>
<reference evidence="2" key="1">
    <citation type="submission" date="2023-10" db="EMBL/GenBank/DDBJ databases">
        <title>Mycolicibacterium fortuitum clinical isolates causing pulmonary infections in humans.</title>
        <authorList>
            <person name="Mejia-Ponce P.M."/>
            <person name="Zenteno-Cuevas R."/>
            <person name="Licona-Cassani C."/>
        </authorList>
    </citation>
    <scope>NUCLEOTIDE SEQUENCE</scope>
    <source>
        <strain evidence="2">M8</strain>
    </source>
</reference>
<accession>A0AAE5AHD9</accession>
<evidence type="ECO:0008006" key="4">
    <source>
        <dbReference type="Google" id="ProtNLM"/>
    </source>
</evidence>
<dbReference type="AlphaFoldDB" id="A0AAE5AHD9"/>
<evidence type="ECO:0000313" key="2">
    <source>
        <dbReference type="EMBL" id="MDV7295500.1"/>
    </source>
</evidence>
<proteinExistence type="predicted"/>
<evidence type="ECO:0000256" key="1">
    <source>
        <dbReference type="SAM" id="SignalP"/>
    </source>
</evidence>
<evidence type="ECO:0000313" key="3">
    <source>
        <dbReference type="Proteomes" id="UP001186041"/>
    </source>
</evidence>
<protein>
    <recommendedName>
        <fullName evidence="4">PASTA domain-containing protein</fullName>
    </recommendedName>
</protein>
<gene>
    <name evidence="2" type="ORF">R4485_35700</name>
</gene>
<dbReference type="InterPro" id="IPR006311">
    <property type="entry name" value="TAT_signal"/>
</dbReference>